<keyword evidence="1" id="KW-0597">Phosphoprotein</keyword>
<dbReference type="PIRSF" id="PIRSF002867">
    <property type="entry name" value="CheV"/>
    <property type="match status" value="1"/>
</dbReference>
<dbReference type="SUPFAM" id="SSF52172">
    <property type="entry name" value="CheY-like"/>
    <property type="match status" value="1"/>
</dbReference>
<dbReference type="InterPro" id="IPR002545">
    <property type="entry name" value="CheW-lke_dom"/>
</dbReference>
<dbReference type="EMBL" id="CP065938">
    <property type="protein sequence ID" value="UWX05063.1"/>
    <property type="molecule type" value="Genomic_DNA"/>
</dbReference>
<dbReference type="PANTHER" id="PTHR47233">
    <property type="entry name" value="CHEMOTAXIS PROTEIN CHEV"/>
    <property type="match status" value="1"/>
</dbReference>
<dbReference type="Gene3D" id="3.40.50.2300">
    <property type="match status" value="1"/>
</dbReference>
<accession>A0ABY5Y1A9</accession>
<evidence type="ECO:0000313" key="4">
    <source>
        <dbReference type="EMBL" id="UWX05063.1"/>
    </source>
</evidence>
<dbReference type="Pfam" id="PF00072">
    <property type="entry name" value="Response_reg"/>
    <property type="match status" value="1"/>
</dbReference>
<feature type="modified residue" description="4-aspartylphosphate" evidence="1">
    <location>
        <position position="262"/>
    </location>
</feature>
<evidence type="ECO:0000259" key="2">
    <source>
        <dbReference type="PROSITE" id="PS50110"/>
    </source>
</evidence>
<dbReference type="SMART" id="SM00448">
    <property type="entry name" value="REC"/>
    <property type="match status" value="1"/>
</dbReference>
<dbReference type="Gene3D" id="2.40.50.180">
    <property type="entry name" value="CheA-289, Domain 4"/>
    <property type="match status" value="1"/>
</dbReference>
<dbReference type="Gene3D" id="2.30.30.40">
    <property type="entry name" value="SH3 Domains"/>
    <property type="match status" value="1"/>
</dbReference>
<dbReference type="InterPro" id="IPR001789">
    <property type="entry name" value="Sig_transdc_resp-reg_receiver"/>
</dbReference>
<keyword evidence="5" id="KW-1185">Reference proteome</keyword>
<evidence type="ECO:0000259" key="3">
    <source>
        <dbReference type="PROSITE" id="PS50851"/>
    </source>
</evidence>
<dbReference type="RefSeq" id="WP_334314623.1">
    <property type="nucleotide sequence ID" value="NZ_CP065938.1"/>
</dbReference>
<evidence type="ECO:0000256" key="1">
    <source>
        <dbReference type="PROSITE-ProRule" id="PRU00169"/>
    </source>
</evidence>
<proteinExistence type="predicted"/>
<dbReference type="InterPro" id="IPR011006">
    <property type="entry name" value="CheY-like_superfamily"/>
</dbReference>
<dbReference type="InterPro" id="IPR036061">
    <property type="entry name" value="CheW-like_dom_sf"/>
</dbReference>
<sequence length="345" mass="39123">MSQTNILLEAGTNELEIVEFYIDEPVTELDSGTSSALKLIQEEGKEPIYRGYYGVNVAKVLEIIQLPHVTPLPELQSDSVLGAFNLRSQIIPLVDLNIWLEKQSLLNHNPPKVVVTEFNNVTTAFKVSGVNRIHRISWEDVDAPNSYMSFFSKGCITGVVRLEDRIVFILDLEKIVTELNPNLGLRLDAAINWKETQNYRAFVCDDSSLIRNMLKTLLQEANFEVRDFTNGQEAWDELCSLRKKAIEEGKDVSDYIQVVISDIEMPRMDGHTLCKTIKEDPYMKKIPVILFSSLITDKLRHKGESVGADEQISKPGVTLLAQRAHELIHQYADGYVPEPFKEETK</sequence>
<dbReference type="PANTHER" id="PTHR47233:SF3">
    <property type="entry name" value="CHEMOTAXIS PROTEIN CHEV"/>
    <property type="match status" value="1"/>
</dbReference>
<organism evidence="4 5">
    <name type="scientific">Taurinivorans muris</name>
    <dbReference type="NCBI Taxonomy" id="2787751"/>
    <lineage>
        <taxon>Bacteria</taxon>
        <taxon>Pseudomonadati</taxon>
        <taxon>Thermodesulfobacteriota</taxon>
        <taxon>Desulfovibrionia</taxon>
        <taxon>Desulfovibrionales</taxon>
        <taxon>Desulfovibrionaceae</taxon>
        <taxon>Taurinivorans</taxon>
    </lineage>
</organism>
<feature type="domain" description="Response regulatory" evidence="2">
    <location>
        <begin position="200"/>
        <end position="329"/>
    </location>
</feature>
<name>A0ABY5Y1A9_9BACT</name>
<dbReference type="Pfam" id="PF01584">
    <property type="entry name" value="CheW"/>
    <property type="match status" value="1"/>
</dbReference>
<protein>
    <submittedName>
        <fullName evidence="4">Chemotaxis protein CheV</fullName>
    </submittedName>
</protein>
<dbReference type="SMART" id="SM00260">
    <property type="entry name" value="CheW"/>
    <property type="match status" value="1"/>
</dbReference>
<feature type="domain" description="CheW-like" evidence="3">
    <location>
        <begin position="36"/>
        <end position="181"/>
    </location>
</feature>
<dbReference type="PROSITE" id="PS50851">
    <property type="entry name" value="CHEW"/>
    <property type="match status" value="1"/>
</dbReference>
<dbReference type="SUPFAM" id="SSF50341">
    <property type="entry name" value="CheW-like"/>
    <property type="match status" value="1"/>
</dbReference>
<reference evidence="4" key="1">
    <citation type="submission" date="2020-12" db="EMBL/GenBank/DDBJ databases">
        <title>Taurinivorans muris gen. nov., sp. nov., fundamental and realized metabolic niche of a ubiquitous sulfidogenic bacterium in the murine intestine.</title>
        <authorList>
            <person name="Ye H."/>
            <person name="Hanson B.T."/>
            <person name="Loy A."/>
        </authorList>
    </citation>
    <scope>NUCLEOTIDE SEQUENCE</scope>
    <source>
        <strain evidence="4">LT0009</strain>
    </source>
</reference>
<gene>
    <name evidence="4" type="ORF">JBF11_06160</name>
</gene>
<evidence type="ECO:0000313" key="5">
    <source>
        <dbReference type="Proteomes" id="UP001058120"/>
    </source>
</evidence>
<dbReference type="PROSITE" id="PS50110">
    <property type="entry name" value="RESPONSE_REGULATORY"/>
    <property type="match status" value="1"/>
</dbReference>
<dbReference type="Proteomes" id="UP001058120">
    <property type="component" value="Chromosome"/>
</dbReference>
<dbReference type="InterPro" id="IPR024181">
    <property type="entry name" value="Chemotax_regulator_CheV"/>
</dbReference>